<proteinExistence type="predicted"/>
<evidence type="ECO:0000256" key="1">
    <source>
        <dbReference type="ARBA" id="ARBA00022679"/>
    </source>
</evidence>
<comment type="caution">
    <text evidence="7">The sequence shown here is derived from an EMBL/GenBank/DDBJ whole genome shotgun (WGS) entry which is preliminary data.</text>
</comment>
<dbReference type="SMART" id="SM00983">
    <property type="entry name" value="TPK_B1_binding"/>
    <property type="match status" value="1"/>
</dbReference>
<evidence type="ECO:0000313" key="7">
    <source>
        <dbReference type="EMBL" id="CAK8054216.1"/>
    </source>
</evidence>
<keyword evidence="1 7" id="KW-0808">Transferase</keyword>
<sequence>MNNLAKTVQELNILAGGPVDQWPAGLFSKKGPWIGADRGAYYLLKKGITPALVVGDFDSLSSEEFDFVQSKIQAAEIEQVPTRKDFTDTQLALRHAVEMPVDLINVYGATGGRIDHLLSNLWLPVEPDLQASAEKIRFIDCQNVVSYLLPGHKTVRKLAGMKYLGFMALGLVENLDIPDAEYPLTSKVNWPKMWSSNEFVGELVHVSFSSGILMVTQSKDGGL</sequence>
<dbReference type="GO" id="GO:0004788">
    <property type="term" value="F:thiamine diphosphokinase activity"/>
    <property type="evidence" value="ECO:0007669"/>
    <property type="project" value="UniProtKB-EC"/>
</dbReference>
<evidence type="ECO:0000256" key="3">
    <source>
        <dbReference type="ARBA" id="ARBA00022777"/>
    </source>
</evidence>
<dbReference type="PANTHER" id="PTHR41299">
    <property type="entry name" value="THIAMINE PYROPHOSPHOKINASE"/>
    <property type="match status" value="1"/>
</dbReference>
<reference evidence="7 8" key="1">
    <citation type="submission" date="2024-01" db="EMBL/GenBank/DDBJ databases">
        <authorList>
            <person name="Botero Cardona J."/>
        </authorList>
    </citation>
    <scope>NUCLEOTIDE SEQUENCE [LARGE SCALE GENOMIC DNA]</scope>
    <source>
        <strain evidence="7 8">LMG 33000</strain>
    </source>
</reference>
<dbReference type="InterPro" id="IPR007371">
    <property type="entry name" value="TPK_catalytic"/>
</dbReference>
<organism evidence="7 8">
    <name type="scientific">Eupransor demetentiae</name>
    <dbReference type="NCBI Taxonomy" id="3109584"/>
    <lineage>
        <taxon>Bacteria</taxon>
        <taxon>Bacillati</taxon>
        <taxon>Bacillota</taxon>
        <taxon>Bacilli</taxon>
        <taxon>Lactobacillales</taxon>
        <taxon>Lactobacillaceae</taxon>
        <taxon>Eupransor</taxon>
    </lineage>
</organism>
<feature type="domain" description="Thiamin pyrophosphokinase thiamin-binding" evidence="6">
    <location>
        <begin position="151"/>
        <end position="214"/>
    </location>
</feature>
<dbReference type="CDD" id="cd07995">
    <property type="entry name" value="TPK"/>
    <property type="match status" value="1"/>
</dbReference>
<accession>A0ABP0ESY3</accession>
<dbReference type="EC" id="2.7.6.2" evidence="5"/>
<dbReference type="PANTHER" id="PTHR41299:SF1">
    <property type="entry name" value="THIAMINE PYROPHOSPHOKINASE"/>
    <property type="match status" value="1"/>
</dbReference>
<dbReference type="Pfam" id="PF04263">
    <property type="entry name" value="TPK_catalytic"/>
    <property type="match status" value="1"/>
</dbReference>
<gene>
    <name evidence="7" type="ORF">R54876_GBNLAHCA_00778</name>
</gene>
<keyword evidence="3" id="KW-0418">Kinase</keyword>
<dbReference type="RefSeq" id="WP_349641752.1">
    <property type="nucleotide sequence ID" value="NZ_CAWVOH010000001.1"/>
</dbReference>
<evidence type="ECO:0000256" key="2">
    <source>
        <dbReference type="ARBA" id="ARBA00022741"/>
    </source>
</evidence>
<dbReference type="SUPFAM" id="SSF63999">
    <property type="entry name" value="Thiamin pyrophosphokinase, catalytic domain"/>
    <property type="match status" value="1"/>
</dbReference>
<evidence type="ECO:0000313" key="8">
    <source>
        <dbReference type="Proteomes" id="UP001314241"/>
    </source>
</evidence>
<evidence type="ECO:0000256" key="4">
    <source>
        <dbReference type="ARBA" id="ARBA00022840"/>
    </source>
</evidence>
<dbReference type="Gene3D" id="3.40.50.10240">
    <property type="entry name" value="Thiamin pyrophosphokinase, catalytic domain"/>
    <property type="match status" value="1"/>
</dbReference>
<name>A0ABP0ESY3_9LACO</name>
<dbReference type="Proteomes" id="UP001314241">
    <property type="component" value="Unassembled WGS sequence"/>
</dbReference>
<evidence type="ECO:0000259" key="6">
    <source>
        <dbReference type="SMART" id="SM00983"/>
    </source>
</evidence>
<dbReference type="InterPro" id="IPR053149">
    <property type="entry name" value="TPK"/>
</dbReference>
<dbReference type="Pfam" id="PF04265">
    <property type="entry name" value="TPK_B1_binding"/>
    <property type="match status" value="1"/>
</dbReference>
<dbReference type="InterPro" id="IPR006282">
    <property type="entry name" value="Thi_PPkinase"/>
</dbReference>
<dbReference type="NCBIfam" id="TIGR01378">
    <property type="entry name" value="thi_PPkinase"/>
    <property type="match status" value="1"/>
</dbReference>
<keyword evidence="4" id="KW-0067">ATP-binding</keyword>
<keyword evidence="8" id="KW-1185">Reference proteome</keyword>
<keyword evidence="2" id="KW-0547">Nucleotide-binding</keyword>
<protein>
    <recommendedName>
        <fullName evidence="5">Thiamine diphosphokinase</fullName>
        <ecNumber evidence="5">2.7.6.2</ecNumber>
    </recommendedName>
</protein>
<dbReference type="EMBL" id="CAWVOH010000001">
    <property type="protein sequence ID" value="CAK8054216.1"/>
    <property type="molecule type" value="Genomic_DNA"/>
</dbReference>
<dbReference type="InterPro" id="IPR036759">
    <property type="entry name" value="TPK_catalytic_sf"/>
</dbReference>
<dbReference type="InterPro" id="IPR007373">
    <property type="entry name" value="Thiamin_PyroPKinase_B1-bd"/>
</dbReference>
<evidence type="ECO:0000256" key="5">
    <source>
        <dbReference type="NCBIfam" id="TIGR01378"/>
    </source>
</evidence>